<keyword evidence="2 4" id="KW-0697">Rotamase</keyword>
<gene>
    <name evidence="7" type="ORF">DF182_22005</name>
</gene>
<dbReference type="PANTHER" id="PTHR10516">
    <property type="entry name" value="PEPTIDYL-PROLYL CIS-TRANS ISOMERASE"/>
    <property type="match status" value="1"/>
</dbReference>
<reference evidence="7 8" key="1">
    <citation type="submission" date="2018-05" db="EMBL/GenBank/DDBJ databases">
        <title>Chitinophaga sp. K3CV102501T nov., isolated from isolated from a monsoon evergreen broad-leaved forest soil.</title>
        <authorList>
            <person name="Lv Y."/>
        </authorList>
    </citation>
    <scope>NUCLEOTIDE SEQUENCE [LARGE SCALE GENOMIC DNA]</scope>
    <source>
        <strain evidence="7 8">GDMCC 1.1325</strain>
    </source>
</reference>
<dbReference type="PROSITE" id="PS51257">
    <property type="entry name" value="PROKAR_LIPOPROTEIN"/>
    <property type="match status" value="1"/>
</dbReference>
<dbReference type="SUPFAM" id="SSF54534">
    <property type="entry name" value="FKBP-like"/>
    <property type="match status" value="1"/>
</dbReference>
<dbReference type="InterPro" id="IPR050689">
    <property type="entry name" value="FKBP-type_PPIase"/>
</dbReference>
<evidence type="ECO:0000313" key="7">
    <source>
        <dbReference type="EMBL" id="RBL89201.1"/>
    </source>
</evidence>
<dbReference type="RefSeq" id="WP_113617948.1">
    <property type="nucleotide sequence ID" value="NZ_QFFJ01000002.1"/>
</dbReference>
<evidence type="ECO:0000256" key="1">
    <source>
        <dbReference type="ARBA" id="ARBA00000971"/>
    </source>
</evidence>
<name>A0A365XT62_9BACT</name>
<sequence>MKKVLLLVGACVALLTACSKKDNNTDTFDPIAQFDKDSVLIVNYLKANNITATHDPRSIFYKIIDSGVVASKPTVTSNVTVKYAGTFLDGKSFDSNDNISFDLNGVIYGWQVGIPLIGKGGRIQLFLPSYYAYGQYGRSGIPPNTVLVFDVTLKDFVKK</sequence>
<evidence type="ECO:0000256" key="3">
    <source>
        <dbReference type="ARBA" id="ARBA00023235"/>
    </source>
</evidence>
<dbReference type="InterPro" id="IPR046357">
    <property type="entry name" value="PPIase_dom_sf"/>
</dbReference>
<dbReference type="GO" id="GO:0005737">
    <property type="term" value="C:cytoplasm"/>
    <property type="evidence" value="ECO:0007669"/>
    <property type="project" value="TreeGrafter"/>
</dbReference>
<dbReference type="EC" id="5.2.1.8" evidence="5"/>
<dbReference type="PANTHER" id="PTHR10516:SF443">
    <property type="entry name" value="FK506-BINDING PROTEIN 59-RELATED"/>
    <property type="match status" value="1"/>
</dbReference>
<dbReference type="PROSITE" id="PS50059">
    <property type="entry name" value="FKBP_PPIASE"/>
    <property type="match status" value="1"/>
</dbReference>
<protein>
    <recommendedName>
        <fullName evidence="5">Peptidyl-prolyl cis-trans isomerase</fullName>
        <ecNumber evidence="5">5.2.1.8</ecNumber>
    </recommendedName>
</protein>
<comment type="catalytic activity">
    <reaction evidence="1 4 5">
        <text>[protein]-peptidylproline (omega=180) = [protein]-peptidylproline (omega=0)</text>
        <dbReference type="Rhea" id="RHEA:16237"/>
        <dbReference type="Rhea" id="RHEA-COMP:10747"/>
        <dbReference type="Rhea" id="RHEA-COMP:10748"/>
        <dbReference type="ChEBI" id="CHEBI:83833"/>
        <dbReference type="ChEBI" id="CHEBI:83834"/>
        <dbReference type="EC" id="5.2.1.8"/>
    </reaction>
</comment>
<keyword evidence="3 4" id="KW-0413">Isomerase</keyword>
<keyword evidence="8" id="KW-1185">Reference proteome</keyword>
<evidence type="ECO:0000259" key="6">
    <source>
        <dbReference type="PROSITE" id="PS50059"/>
    </source>
</evidence>
<dbReference type="AlphaFoldDB" id="A0A365XT62"/>
<evidence type="ECO:0000256" key="2">
    <source>
        <dbReference type="ARBA" id="ARBA00023110"/>
    </source>
</evidence>
<dbReference type="Gene3D" id="3.10.50.40">
    <property type="match status" value="1"/>
</dbReference>
<dbReference type="Proteomes" id="UP000253410">
    <property type="component" value="Unassembled WGS sequence"/>
</dbReference>
<proteinExistence type="inferred from homology"/>
<organism evidence="7 8">
    <name type="scientific">Chitinophaga flava</name>
    <dbReference type="NCBI Taxonomy" id="2259036"/>
    <lineage>
        <taxon>Bacteria</taxon>
        <taxon>Pseudomonadati</taxon>
        <taxon>Bacteroidota</taxon>
        <taxon>Chitinophagia</taxon>
        <taxon>Chitinophagales</taxon>
        <taxon>Chitinophagaceae</taxon>
        <taxon>Chitinophaga</taxon>
    </lineage>
</organism>
<evidence type="ECO:0000256" key="5">
    <source>
        <dbReference type="RuleBase" id="RU003915"/>
    </source>
</evidence>
<dbReference type="GO" id="GO:0003755">
    <property type="term" value="F:peptidyl-prolyl cis-trans isomerase activity"/>
    <property type="evidence" value="ECO:0007669"/>
    <property type="project" value="UniProtKB-UniRule"/>
</dbReference>
<accession>A0A365XT62</accession>
<comment type="caution">
    <text evidence="7">The sequence shown here is derived from an EMBL/GenBank/DDBJ whole genome shotgun (WGS) entry which is preliminary data.</text>
</comment>
<feature type="domain" description="PPIase FKBP-type" evidence="6">
    <location>
        <begin position="76"/>
        <end position="157"/>
    </location>
</feature>
<dbReference type="EMBL" id="QFFJ01000002">
    <property type="protein sequence ID" value="RBL89201.1"/>
    <property type="molecule type" value="Genomic_DNA"/>
</dbReference>
<dbReference type="Pfam" id="PF00254">
    <property type="entry name" value="FKBP_C"/>
    <property type="match status" value="1"/>
</dbReference>
<dbReference type="OrthoDB" id="669809at2"/>
<dbReference type="InterPro" id="IPR001179">
    <property type="entry name" value="PPIase_FKBP_dom"/>
</dbReference>
<evidence type="ECO:0000256" key="4">
    <source>
        <dbReference type="PROSITE-ProRule" id="PRU00277"/>
    </source>
</evidence>
<comment type="similarity">
    <text evidence="5">Belongs to the FKBP-type PPIase family.</text>
</comment>
<evidence type="ECO:0000313" key="8">
    <source>
        <dbReference type="Proteomes" id="UP000253410"/>
    </source>
</evidence>